<reference evidence="1" key="1">
    <citation type="submission" date="2016-11" db="EMBL/GenBank/DDBJ databases">
        <title>The genome of Nicotiana attenuata.</title>
        <authorList>
            <person name="Xu S."/>
            <person name="Brockmoeller T."/>
            <person name="Gaquerel E."/>
            <person name="Navarro A."/>
            <person name="Kuhl H."/>
            <person name="Gase K."/>
            <person name="Ling Z."/>
            <person name="Zhou W."/>
            <person name="Kreitzer C."/>
            <person name="Stanke M."/>
            <person name="Tang H."/>
            <person name="Lyons E."/>
            <person name="Pandey P."/>
            <person name="Pandey S.P."/>
            <person name="Timmermann B."/>
            <person name="Baldwin I.T."/>
        </authorList>
    </citation>
    <scope>NUCLEOTIDE SEQUENCE [LARGE SCALE GENOMIC DNA]</scope>
    <source>
        <strain evidence="1">UT</strain>
    </source>
</reference>
<accession>A0A314KZM0</accession>
<evidence type="ECO:0000313" key="1">
    <source>
        <dbReference type="EMBL" id="OIT34773.1"/>
    </source>
</evidence>
<dbReference type="Gramene" id="OIT34773">
    <property type="protein sequence ID" value="OIT34773"/>
    <property type="gene ID" value="A4A49_21498"/>
</dbReference>
<evidence type="ECO:0000313" key="2">
    <source>
        <dbReference type="Proteomes" id="UP000187609"/>
    </source>
</evidence>
<proteinExistence type="predicted"/>
<organism evidence="1 2">
    <name type="scientific">Nicotiana attenuata</name>
    <name type="common">Coyote tobacco</name>
    <dbReference type="NCBI Taxonomy" id="49451"/>
    <lineage>
        <taxon>Eukaryota</taxon>
        <taxon>Viridiplantae</taxon>
        <taxon>Streptophyta</taxon>
        <taxon>Embryophyta</taxon>
        <taxon>Tracheophyta</taxon>
        <taxon>Spermatophyta</taxon>
        <taxon>Magnoliopsida</taxon>
        <taxon>eudicotyledons</taxon>
        <taxon>Gunneridae</taxon>
        <taxon>Pentapetalae</taxon>
        <taxon>asterids</taxon>
        <taxon>lamiids</taxon>
        <taxon>Solanales</taxon>
        <taxon>Solanaceae</taxon>
        <taxon>Nicotianoideae</taxon>
        <taxon>Nicotianeae</taxon>
        <taxon>Nicotiana</taxon>
    </lineage>
</organism>
<gene>
    <name evidence="1" type="ORF">A4A49_21498</name>
</gene>
<comment type="caution">
    <text evidence="1">The sequence shown here is derived from an EMBL/GenBank/DDBJ whole genome shotgun (WGS) entry which is preliminary data.</text>
</comment>
<sequence>MRMTTMKNVAEDLRNLMGEDHGIGEIAGFLLALFPFQSTCHSNWSTTSTCSMSYMVQSLGSGFATE</sequence>
<dbReference type="Proteomes" id="UP000187609">
    <property type="component" value="Unassembled WGS sequence"/>
</dbReference>
<keyword evidence="2" id="KW-1185">Reference proteome</keyword>
<dbReference type="EMBL" id="MJEQ01000657">
    <property type="protein sequence ID" value="OIT34773.1"/>
    <property type="molecule type" value="Genomic_DNA"/>
</dbReference>
<dbReference type="AlphaFoldDB" id="A0A314KZM0"/>
<protein>
    <submittedName>
        <fullName evidence="1">Uncharacterized protein</fullName>
    </submittedName>
</protein>
<name>A0A314KZM0_NICAT</name>